<organism evidence="1">
    <name type="scientific">freshwater metagenome</name>
    <dbReference type="NCBI Taxonomy" id="449393"/>
    <lineage>
        <taxon>unclassified sequences</taxon>
        <taxon>metagenomes</taxon>
        <taxon>ecological metagenomes</taxon>
    </lineage>
</organism>
<accession>A0A6J6WGG0</accession>
<dbReference type="GO" id="GO:0046417">
    <property type="term" value="P:chorismate metabolic process"/>
    <property type="evidence" value="ECO:0007669"/>
    <property type="project" value="TreeGrafter"/>
</dbReference>
<proteinExistence type="predicted"/>
<name>A0A6J6WGG0_9ZZZZ</name>
<dbReference type="PANTHER" id="PTHR21164">
    <property type="entry name" value="CHORISMATE MUTASE"/>
    <property type="match status" value="1"/>
</dbReference>
<dbReference type="PIRSF" id="PIRSF005965">
    <property type="entry name" value="Chor_mut_AroH"/>
    <property type="match status" value="1"/>
</dbReference>
<protein>
    <submittedName>
        <fullName evidence="1">Unannotated protein</fullName>
    </submittedName>
</protein>
<dbReference type="InterPro" id="IPR008243">
    <property type="entry name" value="Chorismate_mutase_AroH"/>
</dbReference>
<dbReference type="InterPro" id="IPR035959">
    <property type="entry name" value="RutC-like_sf"/>
</dbReference>
<dbReference type="EMBL" id="CAFAAB010000059">
    <property type="protein sequence ID" value="CAB4782596.1"/>
    <property type="molecule type" value="Genomic_DNA"/>
</dbReference>
<dbReference type="NCBIfam" id="TIGR01796">
    <property type="entry name" value="CM_mono_aroH"/>
    <property type="match status" value="1"/>
</dbReference>
<dbReference type="SUPFAM" id="SSF55298">
    <property type="entry name" value="YjgF-like"/>
    <property type="match status" value="1"/>
</dbReference>
<dbReference type="PANTHER" id="PTHR21164:SF0">
    <property type="entry name" value="CHORISMATE MUTASE AROH"/>
    <property type="match status" value="1"/>
</dbReference>
<dbReference type="Pfam" id="PF07736">
    <property type="entry name" value="CM_1"/>
    <property type="match status" value="1"/>
</dbReference>
<reference evidence="1" key="1">
    <citation type="submission" date="2020-05" db="EMBL/GenBank/DDBJ databases">
        <authorList>
            <person name="Chiriac C."/>
            <person name="Salcher M."/>
            <person name="Ghai R."/>
            <person name="Kavagutti S V."/>
        </authorList>
    </citation>
    <scope>NUCLEOTIDE SEQUENCE</scope>
</reference>
<evidence type="ECO:0000313" key="1">
    <source>
        <dbReference type="EMBL" id="CAB4782596.1"/>
    </source>
</evidence>
<dbReference type="Gene3D" id="3.30.1330.40">
    <property type="entry name" value="RutC-like"/>
    <property type="match status" value="1"/>
</dbReference>
<dbReference type="GO" id="GO:0004106">
    <property type="term" value="F:chorismate mutase activity"/>
    <property type="evidence" value="ECO:0007669"/>
    <property type="project" value="TreeGrafter"/>
</dbReference>
<dbReference type="PROSITE" id="PS51167">
    <property type="entry name" value="CHORISMATE_MUT_1"/>
    <property type="match status" value="1"/>
</dbReference>
<dbReference type="CDD" id="cd02185">
    <property type="entry name" value="AroH"/>
    <property type="match status" value="1"/>
</dbReference>
<dbReference type="AlphaFoldDB" id="A0A6J6WGG0"/>
<gene>
    <name evidence="1" type="ORF">UFOPK2958_00639</name>
</gene>
<sequence>MTARVVALRGATTVEADSEEAIFPRVQEMLTVLMERNGLVHDDIISAFFTATPDLTAVFPATASRSIGFGDIPLICASEIAVQGATAMCVRVMLHAYTSLSRNEIRHVYLHGAQGLRDDLPG</sequence>